<evidence type="ECO:0000313" key="2">
    <source>
        <dbReference type="EMBL" id="XAT63478.1"/>
    </source>
</evidence>
<evidence type="ECO:0000256" key="1">
    <source>
        <dbReference type="SAM" id="MobiDB-lite"/>
    </source>
</evidence>
<dbReference type="Proteomes" id="UP001492541">
    <property type="component" value="Chromosome"/>
</dbReference>
<evidence type="ECO:0000313" key="3">
    <source>
        <dbReference type="Proteomes" id="UP001492541"/>
    </source>
</evidence>
<keyword evidence="3" id="KW-1185">Reference proteome</keyword>
<dbReference type="EMBL" id="CP087714">
    <property type="protein sequence ID" value="XAT63478.1"/>
    <property type="molecule type" value="Genomic_DNA"/>
</dbReference>
<evidence type="ECO:0008006" key="4">
    <source>
        <dbReference type="Google" id="ProtNLM"/>
    </source>
</evidence>
<name>A0ABZ3H3X7_GEOAI</name>
<protein>
    <recommendedName>
        <fullName evidence="4">Ribbon-helix-helix protein CopG domain-containing protein</fullName>
    </recommendedName>
</protein>
<reference evidence="2 3" key="1">
    <citation type="submission" date="2021-11" db="EMBL/GenBank/DDBJ databases">
        <title>Whole genome of Geoglobus acetivorans.</title>
        <authorList>
            <person name="Liu D."/>
        </authorList>
    </citation>
    <scope>NUCLEOTIDE SEQUENCE [LARGE SCALE GENOMIC DNA]</scope>
    <source>
        <strain evidence="2 3">SBH6</strain>
    </source>
</reference>
<feature type="region of interest" description="Disordered" evidence="1">
    <location>
        <begin position="65"/>
        <end position="85"/>
    </location>
</feature>
<sequence length="85" mass="9383">MLCNEGCNESNNLPRAGRRLQVVITEAEYEAFKEALKRSGRYHSMSDALRDFIRDFVDAHGVTPRSAGVGKETPGNVVEEVNSDA</sequence>
<organism evidence="2 3">
    <name type="scientific">Geoglobus acetivorans</name>
    <dbReference type="NCBI Taxonomy" id="565033"/>
    <lineage>
        <taxon>Archaea</taxon>
        <taxon>Methanobacteriati</taxon>
        <taxon>Methanobacteriota</taxon>
        <taxon>Archaeoglobi</taxon>
        <taxon>Archaeoglobales</taxon>
        <taxon>Archaeoglobaceae</taxon>
        <taxon>Geoglobus</taxon>
    </lineage>
</organism>
<gene>
    <name evidence="2" type="ORF">LPQ35_09500</name>
</gene>
<dbReference type="RefSeq" id="WP_193807429.1">
    <property type="nucleotide sequence ID" value="NZ_CP087714.1"/>
</dbReference>
<proteinExistence type="predicted"/>
<accession>A0ABZ3H3X7</accession>
<dbReference type="GeneID" id="90449927"/>